<dbReference type="EMBL" id="CP019791">
    <property type="protein sequence ID" value="AQT69731.1"/>
    <property type="molecule type" value="Genomic_DNA"/>
</dbReference>
<dbReference type="KEGG" id="alus:STSP2_02927"/>
<organism evidence="1 2">
    <name type="scientific">Anaerohalosphaera lusitana</name>
    <dbReference type="NCBI Taxonomy" id="1936003"/>
    <lineage>
        <taxon>Bacteria</taxon>
        <taxon>Pseudomonadati</taxon>
        <taxon>Planctomycetota</taxon>
        <taxon>Phycisphaerae</taxon>
        <taxon>Sedimentisphaerales</taxon>
        <taxon>Anaerohalosphaeraceae</taxon>
        <taxon>Anaerohalosphaera</taxon>
    </lineage>
</organism>
<sequence>MGKPTVFSVGEGEYMRRVEAVKNYRMGCGAERFLGCLADAVVLVADEFGNEAFDQFDDLSAILFR</sequence>
<evidence type="ECO:0000313" key="1">
    <source>
        <dbReference type="EMBL" id="AQT69731.1"/>
    </source>
</evidence>
<proteinExistence type="predicted"/>
<evidence type="ECO:0000313" key="2">
    <source>
        <dbReference type="Proteomes" id="UP000189674"/>
    </source>
</evidence>
<accession>A0A1U9NP86</accession>
<keyword evidence="2" id="KW-1185">Reference proteome</keyword>
<dbReference type="Proteomes" id="UP000189674">
    <property type="component" value="Chromosome"/>
</dbReference>
<protein>
    <submittedName>
        <fullName evidence="1">Uncharacterized protein</fullName>
    </submittedName>
</protein>
<reference evidence="2" key="1">
    <citation type="submission" date="2017-02" db="EMBL/GenBank/DDBJ databases">
        <title>Comparative genomics and description of representatives of a novel lineage of planctomycetes thriving in anoxic sediments.</title>
        <authorList>
            <person name="Spring S."/>
            <person name="Bunk B."/>
            <person name="Sproer C."/>
        </authorList>
    </citation>
    <scope>NUCLEOTIDE SEQUENCE [LARGE SCALE GENOMIC DNA]</scope>
    <source>
        <strain evidence="2">ST-NAGAB-D1</strain>
    </source>
</reference>
<name>A0A1U9NP86_9BACT</name>
<dbReference type="AlphaFoldDB" id="A0A1U9NP86"/>
<gene>
    <name evidence="1" type="ORF">STSP2_02927</name>
</gene>